<gene>
    <name evidence="2" type="ORF">NCTC13307_00302</name>
</gene>
<evidence type="ECO:0000313" key="2">
    <source>
        <dbReference type="EMBL" id="SUY20717.1"/>
    </source>
</evidence>
<name>A0A381I4G9_CLODI</name>
<accession>A0A381I4G9</accession>
<keyword evidence="1" id="KW-1133">Transmembrane helix</keyword>
<evidence type="ECO:0000256" key="1">
    <source>
        <dbReference type="SAM" id="Phobius"/>
    </source>
</evidence>
<proteinExistence type="predicted"/>
<sequence length="39" mass="4213">MSKNIDLISGKVAMPEFIIPIIITVLISIVCLLAAVIFI</sequence>
<keyword evidence="1" id="KW-0472">Membrane</keyword>
<dbReference type="AlphaFoldDB" id="A0A381I4G9"/>
<dbReference type="EMBL" id="UFWD01000001">
    <property type="protein sequence ID" value="SUY20717.1"/>
    <property type="molecule type" value="Genomic_DNA"/>
</dbReference>
<reference evidence="2" key="1">
    <citation type="submission" date="2018-06" db="EMBL/GenBank/DDBJ databases">
        <authorList>
            <consortium name="Pathogen Informatics"/>
            <person name="Doyle S."/>
        </authorList>
    </citation>
    <scope>NUCLEOTIDE SEQUENCE</scope>
    <source>
        <strain evidence="2">NCTC13307</strain>
    </source>
</reference>
<organism evidence="2">
    <name type="scientific">Clostridioides difficile</name>
    <name type="common">Peptoclostridium difficile</name>
    <dbReference type="NCBI Taxonomy" id="1496"/>
    <lineage>
        <taxon>Bacteria</taxon>
        <taxon>Bacillati</taxon>
        <taxon>Bacillota</taxon>
        <taxon>Clostridia</taxon>
        <taxon>Peptostreptococcales</taxon>
        <taxon>Peptostreptococcaceae</taxon>
        <taxon>Clostridioides</taxon>
    </lineage>
</organism>
<keyword evidence="1" id="KW-0812">Transmembrane</keyword>
<feature type="transmembrane region" description="Helical" evidence="1">
    <location>
        <begin position="17"/>
        <end position="38"/>
    </location>
</feature>
<protein>
    <submittedName>
        <fullName evidence="2">Uncharacterized protein</fullName>
    </submittedName>
</protein>